<feature type="compositionally biased region" description="Polar residues" evidence="4">
    <location>
        <begin position="190"/>
        <end position="202"/>
    </location>
</feature>
<feature type="compositionally biased region" description="Basic residues" evidence="4">
    <location>
        <begin position="204"/>
        <end position="213"/>
    </location>
</feature>
<dbReference type="InterPro" id="IPR019786">
    <property type="entry name" value="Zinc_finger_PHD-type_CS"/>
</dbReference>
<dbReference type="GO" id="GO:0008270">
    <property type="term" value="F:zinc ion binding"/>
    <property type="evidence" value="ECO:0007669"/>
    <property type="project" value="UniProtKB-KW"/>
</dbReference>
<comment type="caution">
    <text evidence="6">The sequence shown here is derived from an EMBL/GenBank/DDBJ whole genome shotgun (WGS) entry which is preliminary data.</text>
</comment>
<proteinExistence type="predicted"/>
<dbReference type="Gene3D" id="3.30.40.10">
    <property type="entry name" value="Zinc/RING finger domain, C3HC4 (zinc finger)"/>
    <property type="match status" value="1"/>
</dbReference>
<name>A0A179FF60_METCM</name>
<keyword evidence="3" id="KW-0862">Zinc</keyword>
<evidence type="ECO:0000313" key="6">
    <source>
        <dbReference type="EMBL" id="OAQ64156.1"/>
    </source>
</evidence>
<dbReference type="Proteomes" id="UP000078397">
    <property type="component" value="Unassembled WGS sequence"/>
</dbReference>
<evidence type="ECO:0000313" key="7">
    <source>
        <dbReference type="Proteomes" id="UP000078397"/>
    </source>
</evidence>
<feature type="domain" description="Zinc finger PHD-type" evidence="5">
    <location>
        <begin position="427"/>
        <end position="477"/>
    </location>
</feature>
<dbReference type="PROSITE" id="PS01359">
    <property type="entry name" value="ZF_PHD_1"/>
    <property type="match status" value="1"/>
</dbReference>
<evidence type="ECO:0000259" key="5">
    <source>
        <dbReference type="SMART" id="SM00249"/>
    </source>
</evidence>
<keyword evidence="7" id="KW-1185">Reference proteome</keyword>
<dbReference type="PANTHER" id="PTHR14296">
    <property type="entry name" value="REMODELING AND SPACING FACTOR 1"/>
    <property type="match status" value="1"/>
</dbReference>
<feature type="region of interest" description="Disordered" evidence="4">
    <location>
        <begin position="310"/>
        <end position="354"/>
    </location>
</feature>
<evidence type="ECO:0000256" key="4">
    <source>
        <dbReference type="SAM" id="MobiDB-lite"/>
    </source>
</evidence>
<evidence type="ECO:0000256" key="2">
    <source>
        <dbReference type="ARBA" id="ARBA00022771"/>
    </source>
</evidence>
<dbReference type="STRING" id="1380566.A0A179FF60"/>
<dbReference type="SUPFAM" id="SSF57903">
    <property type="entry name" value="FYVE/PHD zinc finger"/>
    <property type="match status" value="1"/>
</dbReference>
<feature type="compositionally biased region" description="Polar residues" evidence="4">
    <location>
        <begin position="618"/>
        <end position="629"/>
    </location>
</feature>
<dbReference type="SMART" id="SM00249">
    <property type="entry name" value="PHD"/>
    <property type="match status" value="1"/>
</dbReference>
<evidence type="ECO:0000256" key="1">
    <source>
        <dbReference type="ARBA" id="ARBA00022723"/>
    </source>
</evidence>
<keyword evidence="1" id="KW-0479">Metal-binding</keyword>
<dbReference type="GO" id="GO:0006355">
    <property type="term" value="P:regulation of DNA-templated transcription"/>
    <property type="evidence" value="ECO:0007669"/>
    <property type="project" value="InterPro"/>
</dbReference>
<dbReference type="GO" id="GO:0031213">
    <property type="term" value="C:RSF complex"/>
    <property type="evidence" value="ECO:0007669"/>
    <property type="project" value="InterPro"/>
</dbReference>
<dbReference type="PANTHER" id="PTHR14296:SF3">
    <property type="entry name" value="DIKAR, ISOFORM F"/>
    <property type="match status" value="1"/>
</dbReference>
<dbReference type="OrthoDB" id="303107at2759"/>
<feature type="region of interest" description="Disordered" evidence="4">
    <location>
        <begin position="185"/>
        <end position="240"/>
    </location>
</feature>
<feature type="region of interest" description="Disordered" evidence="4">
    <location>
        <begin position="696"/>
        <end position="733"/>
    </location>
</feature>
<sequence>MPSRKRIEHPTGSDSGDELSSTLHHIRNMWQFANLCQWIYMFGKAAKIDDAIDIEEMETDCLKPQQPLLSDIALALLKLVSSHRGLTPDVLDDQLRKQFMSKASTQNPFSNAAEHMTFSGLDVFTKIKVLQKLTQWTMIHPERIREKMSEQKDVEQTDWRIEPYGWDRHDRVYYVLDDNRIYRLTEPPRDTTQQKSKRTSQYGARRRMRKRQRVASSSEDEDDSGNNRHTSQPPEDDLVGGSWECIAITLQEARAFVETLVKTRDENEKILRKQLETHLLPILERQEEAMKRREIQRERDLLNLAKMANAKRSSRIADKAEKQKKELEEKEERRQRLAAERAEHQERLAQQKLQQERDFRMFARQRRMKERESRRIRHEAELAHLSEDSKHALEATRISERHLQAEIQRNRQALRDIEQEEEDWIFDCVCGLYGQVDDGTHSVACENCNVWQHSKCLGISEDEADQSEFHFICSSCRRREEEKNKSPKTIIKIKVRPSNASTTTSAEGNAALKVQHDPTTYKQQDRPLLDLPAKVQEDETQHQPVNVDLIEAQHQTTSAQPPTVNLRQVSAALPAAVEPLANASKVESLDTRGLMYGPGSRPISTSDPAAARQDAIGNVQSQTSSQSHLPTWKTKVPDNSGEALGSASPSRSKEWKSSILSFKHNGHSPLLQQSPATVTLAPHTKTTVAFEEAAVERHAQSLHDSLSRSTMSDPHSQGFVQTPTLPTDQHQNG</sequence>
<dbReference type="InterPro" id="IPR001965">
    <property type="entry name" value="Znf_PHD"/>
</dbReference>
<keyword evidence="2" id="KW-0863">Zinc-finger</keyword>
<dbReference type="AlphaFoldDB" id="A0A179FF60"/>
<dbReference type="EMBL" id="LSBJ02000005">
    <property type="protein sequence ID" value="OAQ64156.1"/>
    <property type="molecule type" value="Genomic_DNA"/>
</dbReference>
<dbReference type="InterPro" id="IPR013083">
    <property type="entry name" value="Znf_RING/FYVE/PHD"/>
</dbReference>
<evidence type="ECO:0000256" key="3">
    <source>
        <dbReference type="ARBA" id="ARBA00022833"/>
    </source>
</evidence>
<dbReference type="KEGG" id="pchm:VFPPC_13848"/>
<accession>A0A179FF60</accession>
<dbReference type="RefSeq" id="XP_018141470.1">
    <property type="nucleotide sequence ID" value="XM_018291620.1"/>
</dbReference>
<dbReference type="InterPro" id="IPR019787">
    <property type="entry name" value="Znf_PHD-finger"/>
</dbReference>
<feature type="compositionally biased region" description="Polar residues" evidence="4">
    <location>
        <begin position="702"/>
        <end position="733"/>
    </location>
</feature>
<dbReference type="InterPro" id="IPR011011">
    <property type="entry name" value="Znf_FYVE_PHD"/>
</dbReference>
<dbReference type="InterPro" id="IPR028938">
    <property type="entry name" value="Rsf1-like"/>
</dbReference>
<feature type="compositionally biased region" description="Basic and acidic residues" evidence="4">
    <location>
        <begin position="315"/>
        <end position="354"/>
    </location>
</feature>
<protein>
    <submittedName>
        <fullName evidence="6">PHD-finger domain-containing protein</fullName>
    </submittedName>
</protein>
<dbReference type="GeneID" id="28855614"/>
<gene>
    <name evidence="6" type="ORF">VFPPC_13848</name>
</gene>
<reference evidence="6 7" key="1">
    <citation type="journal article" date="2016" name="PLoS Pathog.">
        <title>Biosynthesis of antibiotic leucinostatins in bio-control fungus Purpureocillium lilacinum and their inhibition on phytophthora revealed by genome mining.</title>
        <authorList>
            <person name="Wang G."/>
            <person name="Liu Z."/>
            <person name="Lin R."/>
            <person name="Li E."/>
            <person name="Mao Z."/>
            <person name="Ling J."/>
            <person name="Yang Y."/>
            <person name="Yin W.B."/>
            <person name="Xie B."/>
        </authorList>
    </citation>
    <scope>NUCLEOTIDE SEQUENCE [LARGE SCALE GENOMIC DNA]</scope>
    <source>
        <strain evidence="6">170</strain>
    </source>
</reference>
<dbReference type="Pfam" id="PF00628">
    <property type="entry name" value="PHD"/>
    <property type="match status" value="1"/>
</dbReference>
<feature type="region of interest" description="Disordered" evidence="4">
    <location>
        <begin position="592"/>
        <end position="656"/>
    </location>
</feature>
<organism evidence="6 7">
    <name type="scientific">Pochonia chlamydosporia 170</name>
    <dbReference type="NCBI Taxonomy" id="1380566"/>
    <lineage>
        <taxon>Eukaryota</taxon>
        <taxon>Fungi</taxon>
        <taxon>Dikarya</taxon>
        <taxon>Ascomycota</taxon>
        <taxon>Pezizomycotina</taxon>
        <taxon>Sordariomycetes</taxon>
        <taxon>Hypocreomycetidae</taxon>
        <taxon>Hypocreales</taxon>
        <taxon>Clavicipitaceae</taxon>
        <taxon>Pochonia</taxon>
    </lineage>
</organism>